<accession>A0A0P9H5T6</accession>
<keyword evidence="2" id="KW-1185">Reference proteome</keyword>
<reference evidence="1 2" key="1">
    <citation type="submission" date="2015-09" db="EMBL/GenBank/DDBJ databases">
        <title>Draft genome sequence of Kouleothrix aurantiaca JCM 19913.</title>
        <authorList>
            <person name="Hemp J."/>
        </authorList>
    </citation>
    <scope>NUCLEOTIDE SEQUENCE [LARGE SCALE GENOMIC DNA]</scope>
    <source>
        <strain evidence="1 2">COM-B</strain>
    </source>
</reference>
<evidence type="ECO:0000313" key="1">
    <source>
        <dbReference type="EMBL" id="KPV49256.1"/>
    </source>
</evidence>
<dbReference type="Proteomes" id="UP000050509">
    <property type="component" value="Unassembled WGS sequence"/>
</dbReference>
<dbReference type="AlphaFoldDB" id="A0A0P9H5T6"/>
<protein>
    <submittedName>
        <fullName evidence="1">Uncharacterized protein</fullName>
    </submittedName>
</protein>
<name>A0A0P9H5T6_9CHLR</name>
<gene>
    <name evidence="1" type="ORF">SE17_33665</name>
</gene>
<sequence length="94" mass="10515">MPARIRRLHRPIEHVAVAIECLRVRRPPRIASLLALLVAHLEPERLAAFAIQRRAKAHFVEVDGQRLERNAVEAAAGAARHHAVGADKARETRL</sequence>
<evidence type="ECO:0000313" key="2">
    <source>
        <dbReference type="Proteomes" id="UP000050509"/>
    </source>
</evidence>
<dbReference type="EMBL" id="LJCR01002091">
    <property type="protein sequence ID" value="KPV49256.1"/>
    <property type="molecule type" value="Genomic_DNA"/>
</dbReference>
<comment type="caution">
    <text evidence="1">The sequence shown here is derived from an EMBL/GenBank/DDBJ whole genome shotgun (WGS) entry which is preliminary data.</text>
</comment>
<organism evidence="1 2">
    <name type="scientific">Kouleothrix aurantiaca</name>
    <dbReference type="NCBI Taxonomy" id="186479"/>
    <lineage>
        <taxon>Bacteria</taxon>
        <taxon>Bacillati</taxon>
        <taxon>Chloroflexota</taxon>
        <taxon>Chloroflexia</taxon>
        <taxon>Chloroflexales</taxon>
        <taxon>Roseiflexineae</taxon>
        <taxon>Roseiflexaceae</taxon>
        <taxon>Kouleothrix</taxon>
    </lineage>
</organism>
<proteinExistence type="predicted"/>